<dbReference type="PIRSF" id="PIRSF033094">
    <property type="entry name" value="Pesterase_CT488"/>
    <property type="match status" value="1"/>
</dbReference>
<dbReference type="STRING" id="1121421.SAMN02745123_02746"/>
<protein>
    <recommendedName>
        <fullName evidence="1">Calcineurin-like phosphoesterase domain-containing protein</fullName>
    </recommendedName>
</protein>
<dbReference type="EMBL" id="FRAR01000020">
    <property type="protein sequence ID" value="SHK68293.1"/>
    <property type="molecule type" value="Genomic_DNA"/>
</dbReference>
<dbReference type="SUPFAM" id="SSF56300">
    <property type="entry name" value="Metallo-dependent phosphatases"/>
    <property type="match status" value="1"/>
</dbReference>
<dbReference type="AlphaFoldDB" id="A0A1M6UGL9"/>
<reference evidence="3" key="1">
    <citation type="submission" date="2016-11" db="EMBL/GenBank/DDBJ databases">
        <authorList>
            <person name="Varghese N."/>
            <person name="Submissions S."/>
        </authorList>
    </citation>
    <scope>NUCLEOTIDE SEQUENCE [LARGE SCALE GENOMIC DNA]</scope>
    <source>
        <strain evidence="3">DSM 10349</strain>
    </source>
</reference>
<dbReference type="GO" id="GO:0016787">
    <property type="term" value="F:hydrolase activity"/>
    <property type="evidence" value="ECO:0007669"/>
    <property type="project" value="InterPro"/>
</dbReference>
<accession>A0A1M6UGL9</accession>
<dbReference type="InterPro" id="IPR029052">
    <property type="entry name" value="Metallo-depent_PP-like"/>
</dbReference>
<evidence type="ECO:0000259" key="1">
    <source>
        <dbReference type="Pfam" id="PF00149"/>
    </source>
</evidence>
<dbReference type="Proteomes" id="UP000183997">
    <property type="component" value="Unassembled WGS sequence"/>
</dbReference>
<evidence type="ECO:0000313" key="2">
    <source>
        <dbReference type="EMBL" id="SHK68293.1"/>
    </source>
</evidence>
<dbReference type="Pfam" id="PF00149">
    <property type="entry name" value="Metallophos"/>
    <property type="match status" value="1"/>
</dbReference>
<evidence type="ECO:0000313" key="3">
    <source>
        <dbReference type="Proteomes" id="UP000183997"/>
    </source>
</evidence>
<dbReference type="PANTHER" id="PTHR31302:SF22">
    <property type="entry name" value="PHOSPHOESTERASE"/>
    <property type="match status" value="1"/>
</dbReference>
<organism evidence="2 3">
    <name type="scientific">Desulforamulus aeronauticus DSM 10349</name>
    <dbReference type="NCBI Taxonomy" id="1121421"/>
    <lineage>
        <taxon>Bacteria</taxon>
        <taxon>Bacillati</taxon>
        <taxon>Bacillota</taxon>
        <taxon>Clostridia</taxon>
        <taxon>Eubacteriales</taxon>
        <taxon>Peptococcaceae</taxon>
        <taxon>Desulforamulus</taxon>
    </lineage>
</organism>
<dbReference type="InterPro" id="IPR051158">
    <property type="entry name" value="Metallophosphoesterase_sf"/>
</dbReference>
<dbReference type="OrthoDB" id="8610138at2"/>
<name>A0A1M6UGL9_9FIRM</name>
<feature type="domain" description="Calcineurin-like phosphoesterase" evidence="1">
    <location>
        <begin position="1"/>
        <end position="208"/>
    </location>
</feature>
<dbReference type="Gene3D" id="3.60.21.10">
    <property type="match status" value="1"/>
</dbReference>
<dbReference type="InterPro" id="IPR004843">
    <property type="entry name" value="Calcineurin-like_PHP"/>
</dbReference>
<sequence length="251" mass="29182">MRFFSISDLHLSFSKPVDPLNWQSVELHKPMDIFNQEWHNHYQKIYDNWIAQVQPGDIVLMPGDISWATRLEEARYDLDFLGLLPGTIYAVPGNHDYWWQGISKTRQFVPENMKLIQNDSALVGEIALCGSRGWTCPNSHQFTAEDEKIYKRELIRLENSLRSVAKSAVEIIVMMHFMPTNEVHECSGFIELLCDYKVGRVVYGHLHDRARNYRLPDELWGIKFHLVSADYVNFSPIILLENNLTKLSNNS</sequence>
<proteinExistence type="predicted"/>
<keyword evidence="3" id="KW-1185">Reference proteome</keyword>
<dbReference type="RefSeq" id="WP_072915391.1">
    <property type="nucleotide sequence ID" value="NZ_FRAR01000020.1"/>
</dbReference>
<gene>
    <name evidence="2" type="ORF">SAMN02745123_02746</name>
</gene>
<dbReference type="InterPro" id="IPR014578">
    <property type="entry name" value="Pesterase_CT488"/>
</dbReference>
<dbReference type="PANTHER" id="PTHR31302">
    <property type="entry name" value="TRANSMEMBRANE PROTEIN WITH METALLOPHOSPHOESTERASE DOMAIN-RELATED"/>
    <property type="match status" value="1"/>
</dbReference>